<dbReference type="NCBIfam" id="TIGR02968">
    <property type="entry name" value="succ_dehyd_anc"/>
    <property type="match status" value="1"/>
</dbReference>
<evidence type="ECO:0000256" key="12">
    <source>
        <dbReference type="ARBA" id="ARBA00022982"/>
    </source>
</evidence>
<evidence type="ECO:0000256" key="4">
    <source>
        <dbReference type="ARBA" id="ARBA00005163"/>
    </source>
</evidence>
<keyword evidence="11" id="KW-0479">Metal-binding</keyword>
<keyword evidence="8" id="KW-0816">Tricarboxylic acid cycle</keyword>
<accession>A0A6N6JB51</accession>
<evidence type="ECO:0000256" key="10">
    <source>
        <dbReference type="ARBA" id="ARBA00022692"/>
    </source>
</evidence>
<dbReference type="GO" id="GO:0020037">
    <property type="term" value="F:heme binding"/>
    <property type="evidence" value="ECO:0007669"/>
    <property type="project" value="InterPro"/>
</dbReference>
<evidence type="ECO:0000256" key="6">
    <source>
        <dbReference type="ARBA" id="ARBA00019425"/>
    </source>
</evidence>
<evidence type="ECO:0000313" key="18">
    <source>
        <dbReference type="Proteomes" id="UP000436822"/>
    </source>
</evidence>
<dbReference type="UniPathway" id="UPA00223"/>
<dbReference type="CDD" id="cd03495">
    <property type="entry name" value="SQR_TypeC_SdhD_like"/>
    <property type="match status" value="1"/>
</dbReference>
<evidence type="ECO:0000256" key="5">
    <source>
        <dbReference type="ARBA" id="ARBA00011558"/>
    </source>
</evidence>
<keyword evidence="13 16" id="KW-1133">Transmembrane helix</keyword>
<evidence type="ECO:0000256" key="9">
    <source>
        <dbReference type="ARBA" id="ARBA00022617"/>
    </source>
</evidence>
<dbReference type="InterPro" id="IPR034804">
    <property type="entry name" value="SQR/QFR_C/D"/>
</dbReference>
<sequence length="123" mass="13468">MAYMTDRKRAEGMGSAKSGTEHHWHMMVSSVALAILVPLFIFTFGRILGAPYEEVVAYFGRPFPAIVAALTVVVSFLHFKNGVQVLIEDYVHGTMRKVLIIAMICLSYAAAGTGLFAIARLAF</sequence>
<organism evidence="17 18">
    <name type="scientific">Litoreibacter roseus</name>
    <dbReference type="NCBI Taxonomy" id="2601869"/>
    <lineage>
        <taxon>Bacteria</taxon>
        <taxon>Pseudomonadati</taxon>
        <taxon>Pseudomonadota</taxon>
        <taxon>Alphaproteobacteria</taxon>
        <taxon>Rhodobacterales</taxon>
        <taxon>Roseobacteraceae</taxon>
        <taxon>Litoreibacter</taxon>
    </lineage>
</organism>
<dbReference type="EMBL" id="BLJE01000001">
    <property type="protein sequence ID" value="GFE63284.1"/>
    <property type="molecule type" value="Genomic_DNA"/>
</dbReference>
<dbReference type="AlphaFoldDB" id="A0A6N6JB51"/>
<keyword evidence="15 16" id="KW-0472">Membrane</keyword>
<evidence type="ECO:0000256" key="13">
    <source>
        <dbReference type="ARBA" id="ARBA00022989"/>
    </source>
</evidence>
<comment type="pathway">
    <text evidence="4">Carbohydrate metabolism; tricarboxylic acid cycle.</text>
</comment>
<evidence type="ECO:0000256" key="8">
    <source>
        <dbReference type="ARBA" id="ARBA00022532"/>
    </source>
</evidence>
<keyword evidence="10 16" id="KW-0812">Transmembrane</keyword>
<evidence type="ECO:0000256" key="11">
    <source>
        <dbReference type="ARBA" id="ARBA00022723"/>
    </source>
</evidence>
<comment type="function">
    <text evidence="2">Membrane-anchoring subunit of succinate dehydrogenase (SDH).</text>
</comment>
<comment type="cofactor">
    <cofactor evidence="1">
        <name>heme</name>
        <dbReference type="ChEBI" id="CHEBI:30413"/>
    </cofactor>
</comment>
<evidence type="ECO:0000256" key="3">
    <source>
        <dbReference type="ARBA" id="ARBA00004141"/>
    </source>
</evidence>
<dbReference type="RefSeq" id="WP_159804233.1">
    <property type="nucleotide sequence ID" value="NZ_BLJE01000001.1"/>
</dbReference>
<comment type="subcellular location">
    <subcellularLocation>
        <location evidence="3">Membrane</location>
        <topology evidence="3">Multi-pass membrane protein</topology>
    </subcellularLocation>
</comment>
<dbReference type="GO" id="GO:0046872">
    <property type="term" value="F:metal ion binding"/>
    <property type="evidence" value="ECO:0007669"/>
    <property type="project" value="UniProtKB-KW"/>
</dbReference>
<dbReference type="InterPro" id="IPR014312">
    <property type="entry name" value="Succ_DH_anchor"/>
</dbReference>
<comment type="caution">
    <text evidence="17">The sequence shown here is derived from an EMBL/GenBank/DDBJ whole genome shotgun (WGS) entry which is preliminary data.</text>
</comment>
<evidence type="ECO:0000256" key="1">
    <source>
        <dbReference type="ARBA" id="ARBA00001971"/>
    </source>
</evidence>
<keyword evidence="18" id="KW-1185">Reference proteome</keyword>
<dbReference type="Proteomes" id="UP000436822">
    <property type="component" value="Unassembled WGS sequence"/>
</dbReference>
<keyword evidence="14" id="KW-0408">Iron</keyword>
<evidence type="ECO:0000313" key="17">
    <source>
        <dbReference type="EMBL" id="GFE63284.1"/>
    </source>
</evidence>
<feature type="transmembrane region" description="Helical" evidence="16">
    <location>
        <begin position="27"/>
        <end position="49"/>
    </location>
</feature>
<feature type="transmembrane region" description="Helical" evidence="16">
    <location>
        <begin position="55"/>
        <end position="77"/>
    </location>
</feature>
<evidence type="ECO:0000256" key="15">
    <source>
        <dbReference type="ARBA" id="ARBA00023136"/>
    </source>
</evidence>
<feature type="transmembrane region" description="Helical" evidence="16">
    <location>
        <begin position="98"/>
        <end position="119"/>
    </location>
</feature>
<reference evidence="17 18" key="1">
    <citation type="submission" date="2019-12" db="EMBL/GenBank/DDBJ databases">
        <title>Litoreibacter badius sp. nov., a novel bacteriochlorophyll a-containing bacterium in the genus Litoreibacter.</title>
        <authorList>
            <person name="Kanamuro M."/>
            <person name="Takabe Y."/>
            <person name="Mori K."/>
            <person name="Takaichi S."/>
            <person name="Hanada S."/>
        </authorList>
    </citation>
    <scope>NUCLEOTIDE SEQUENCE [LARGE SCALE GENOMIC DNA]</scope>
    <source>
        <strain evidence="17 18">K6</strain>
    </source>
</reference>
<dbReference type="Pfam" id="PF01127">
    <property type="entry name" value="Sdh_cyt"/>
    <property type="match status" value="1"/>
</dbReference>
<gene>
    <name evidence="17" type="ORF">KIN_03580</name>
</gene>
<protein>
    <recommendedName>
        <fullName evidence="6">Succinate dehydrogenase hydrophobic membrane anchor subunit</fullName>
    </recommendedName>
</protein>
<dbReference type="OrthoDB" id="9809280at2"/>
<dbReference type="Gene3D" id="1.20.1300.10">
    <property type="entry name" value="Fumarate reductase/succinate dehydrogenase, transmembrane subunit"/>
    <property type="match status" value="1"/>
</dbReference>
<proteinExistence type="predicted"/>
<comment type="subunit">
    <text evidence="5">Part of an enzyme complex containing four subunits: a flavoprotein, an iron-sulfur protein, plus two membrane-anchoring proteins, SdhC and SdhD.</text>
</comment>
<keyword evidence="9" id="KW-0349">Heme</keyword>
<dbReference type="GO" id="GO:0006099">
    <property type="term" value="P:tricarboxylic acid cycle"/>
    <property type="evidence" value="ECO:0007669"/>
    <property type="project" value="UniProtKB-UniPathway"/>
</dbReference>
<dbReference type="InterPro" id="IPR000701">
    <property type="entry name" value="SuccDH_FuR_B_TM-su"/>
</dbReference>
<dbReference type="GO" id="GO:0016020">
    <property type="term" value="C:membrane"/>
    <property type="evidence" value="ECO:0007669"/>
    <property type="project" value="UniProtKB-SubCell"/>
</dbReference>
<dbReference type="SUPFAM" id="SSF81343">
    <property type="entry name" value="Fumarate reductase respiratory complex transmembrane subunits"/>
    <property type="match status" value="1"/>
</dbReference>
<evidence type="ECO:0000256" key="14">
    <source>
        <dbReference type="ARBA" id="ARBA00023004"/>
    </source>
</evidence>
<keyword evidence="7" id="KW-0813">Transport</keyword>
<keyword evidence="12" id="KW-0249">Electron transport</keyword>
<evidence type="ECO:0000256" key="7">
    <source>
        <dbReference type="ARBA" id="ARBA00022448"/>
    </source>
</evidence>
<evidence type="ECO:0000256" key="2">
    <source>
        <dbReference type="ARBA" id="ARBA00004050"/>
    </source>
</evidence>
<name>A0A6N6JB51_9RHOB</name>
<evidence type="ECO:0000256" key="16">
    <source>
        <dbReference type="SAM" id="Phobius"/>
    </source>
</evidence>